<keyword evidence="1" id="KW-0732">Signal</keyword>
<sequence>MMGWRSGFALWLATVAFAVVAFEWRSAAAAPMDLTSPVEHRHFLQLAAYDGRHSPSNSAAEATAARYVQLSNGSRFVCETTNLRRREPLDVKHYPLEHHMASLMIAMRNSDQPCVQYAAGKHVIVYCWDRKVREEYLTEGKGRFLGRRTAERTQRYWIATDALGRYAATVYGDGEECPYDKVRRIETEVRLYCRQSEFQNPIPYLSLYESSQCRYILRLLSDKFCSVPQLDHPREEETVRCQMLDDQHATDVRGGL</sequence>
<evidence type="ECO:0000256" key="1">
    <source>
        <dbReference type="SAM" id="SignalP"/>
    </source>
</evidence>
<dbReference type="PANTHER" id="PTHR15414">
    <property type="entry name" value="OS-9-RELATED"/>
    <property type="match status" value="1"/>
</dbReference>
<feature type="chain" id="PRO_5032703501" description="MRH domain-containing protein" evidence="1">
    <location>
        <begin position="30"/>
        <end position="256"/>
    </location>
</feature>
<gene>
    <name evidence="2" type="ORF">LSCM1_00554</name>
</gene>
<comment type="caution">
    <text evidence="2">The sequence shown here is derived from an EMBL/GenBank/DDBJ whole genome shotgun (WGS) entry which is preliminary data.</text>
</comment>
<dbReference type="OrthoDB" id="272437at2759"/>
<dbReference type="KEGG" id="lmat:92510715"/>
<dbReference type="EMBL" id="JAFEUZ010000036">
    <property type="protein sequence ID" value="KAG5464371.1"/>
    <property type="molecule type" value="Genomic_DNA"/>
</dbReference>
<dbReference type="RefSeq" id="XP_067174308.1">
    <property type="nucleotide sequence ID" value="XM_067318203.1"/>
</dbReference>
<keyword evidence="3" id="KW-1185">Reference proteome</keyword>
<name>A0A836FYW3_9TRYP</name>
<evidence type="ECO:0000313" key="2">
    <source>
        <dbReference type="EMBL" id="KAG5464371.1"/>
    </source>
</evidence>
<dbReference type="Proteomes" id="UP000673552">
    <property type="component" value="Chromosome 36"/>
</dbReference>
<dbReference type="Gene3D" id="2.70.130.10">
    <property type="entry name" value="Mannose-6-phosphate receptor binding domain"/>
    <property type="match status" value="1"/>
</dbReference>
<protein>
    <recommendedName>
        <fullName evidence="4">MRH domain-containing protein</fullName>
    </recommendedName>
</protein>
<dbReference type="SUPFAM" id="SSF50911">
    <property type="entry name" value="Mannose 6-phosphate receptor domain"/>
    <property type="match status" value="1"/>
</dbReference>
<accession>A0A836FYW3</accession>
<proteinExistence type="predicted"/>
<organism evidence="2 3">
    <name type="scientific">Leishmania martiniquensis</name>
    <dbReference type="NCBI Taxonomy" id="1580590"/>
    <lineage>
        <taxon>Eukaryota</taxon>
        <taxon>Discoba</taxon>
        <taxon>Euglenozoa</taxon>
        <taxon>Kinetoplastea</taxon>
        <taxon>Metakinetoplastina</taxon>
        <taxon>Trypanosomatida</taxon>
        <taxon>Trypanosomatidae</taxon>
        <taxon>Leishmaniinae</taxon>
        <taxon>Leishmania</taxon>
    </lineage>
</organism>
<dbReference type="GeneID" id="92510715"/>
<dbReference type="InterPro" id="IPR009011">
    <property type="entry name" value="Man6P_isomerase_rcpt-bd_dom_sf"/>
</dbReference>
<reference evidence="2 3" key="1">
    <citation type="submission" date="2021-03" db="EMBL/GenBank/DDBJ databases">
        <title>Leishmania (Mundinia) martiniquensis Genome sequencing and assembly.</title>
        <authorList>
            <person name="Almutairi H."/>
            <person name="Gatherer D."/>
        </authorList>
    </citation>
    <scope>NUCLEOTIDE SEQUENCE [LARGE SCALE GENOMIC DNA]</scope>
    <source>
        <strain evidence="2">LSCM1</strain>
    </source>
</reference>
<dbReference type="GO" id="GO:0005788">
    <property type="term" value="C:endoplasmic reticulum lumen"/>
    <property type="evidence" value="ECO:0007669"/>
    <property type="project" value="TreeGrafter"/>
</dbReference>
<dbReference type="InterPro" id="IPR045149">
    <property type="entry name" value="OS-9-like"/>
</dbReference>
<dbReference type="GO" id="GO:0030970">
    <property type="term" value="P:retrograde protein transport, ER to cytosol"/>
    <property type="evidence" value="ECO:0007669"/>
    <property type="project" value="TreeGrafter"/>
</dbReference>
<dbReference type="GO" id="GO:0030968">
    <property type="term" value="P:endoplasmic reticulum unfolded protein response"/>
    <property type="evidence" value="ECO:0007669"/>
    <property type="project" value="InterPro"/>
</dbReference>
<dbReference type="AlphaFoldDB" id="A0A836FYW3"/>
<evidence type="ECO:0008006" key="4">
    <source>
        <dbReference type="Google" id="ProtNLM"/>
    </source>
</evidence>
<evidence type="ECO:0000313" key="3">
    <source>
        <dbReference type="Proteomes" id="UP000673552"/>
    </source>
</evidence>
<feature type="signal peptide" evidence="1">
    <location>
        <begin position="1"/>
        <end position="29"/>
    </location>
</feature>
<dbReference type="PANTHER" id="PTHR15414:SF0">
    <property type="entry name" value="ENDOPLASMIC RETICULUM LECTIN 1"/>
    <property type="match status" value="1"/>
</dbReference>